<feature type="domain" description="Response regulatory" evidence="7">
    <location>
        <begin position="392"/>
        <end position="509"/>
    </location>
</feature>
<dbReference type="PRINTS" id="PR00344">
    <property type="entry name" value="BCTRLSENSOR"/>
</dbReference>
<evidence type="ECO:0000256" key="2">
    <source>
        <dbReference type="ARBA" id="ARBA00012438"/>
    </source>
</evidence>
<dbReference type="PANTHER" id="PTHR45339">
    <property type="entry name" value="HYBRID SIGNAL TRANSDUCTION HISTIDINE KINASE J"/>
    <property type="match status" value="1"/>
</dbReference>
<dbReference type="SUPFAM" id="SSF52172">
    <property type="entry name" value="CheY-like"/>
    <property type="match status" value="1"/>
</dbReference>
<feature type="modified residue" description="4-aspartylphosphate" evidence="5">
    <location>
        <position position="441"/>
    </location>
</feature>
<dbReference type="CDD" id="cd17546">
    <property type="entry name" value="REC_hyHK_CKI1_RcsC-like"/>
    <property type="match status" value="1"/>
</dbReference>
<feature type="domain" description="Histidine kinase" evidence="6">
    <location>
        <begin position="148"/>
        <end position="369"/>
    </location>
</feature>
<evidence type="ECO:0000259" key="6">
    <source>
        <dbReference type="PROSITE" id="PS50109"/>
    </source>
</evidence>
<dbReference type="Gene3D" id="3.40.50.2300">
    <property type="match status" value="1"/>
</dbReference>
<protein>
    <recommendedName>
        <fullName evidence="2">histidine kinase</fullName>
        <ecNumber evidence="2">2.7.13.3</ecNumber>
    </recommendedName>
</protein>
<dbReference type="RefSeq" id="WP_225673646.1">
    <property type="nucleotide sequence ID" value="NZ_JAEDAH010000041.1"/>
</dbReference>
<dbReference type="EMBL" id="JAEDAH010000041">
    <property type="protein sequence ID" value="MCA6063545.1"/>
    <property type="molecule type" value="Genomic_DNA"/>
</dbReference>
<dbReference type="SUPFAM" id="SSF47384">
    <property type="entry name" value="Homodimeric domain of signal transducing histidine kinase"/>
    <property type="match status" value="1"/>
</dbReference>
<dbReference type="Pfam" id="PF00512">
    <property type="entry name" value="HisKA"/>
    <property type="match status" value="1"/>
</dbReference>
<proteinExistence type="predicted"/>
<dbReference type="Gene3D" id="1.10.287.130">
    <property type="match status" value="1"/>
</dbReference>
<dbReference type="InterPro" id="IPR005467">
    <property type="entry name" value="His_kinase_dom"/>
</dbReference>
<evidence type="ECO:0000313" key="9">
    <source>
        <dbReference type="EMBL" id="MCA6063545.1"/>
    </source>
</evidence>
<dbReference type="PANTHER" id="PTHR45339:SF1">
    <property type="entry name" value="HYBRID SIGNAL TRANSDUCTION HISTIDINE KINASE J"/>
    <property type="match status" value="1"/>
</dbReference>
<dbReference type="SUPFAM" id="SSF55874">
    <property type="entry name" value="ATPase domain of HSP90 chaperone/DNA topoisomerase II/histidine kinase"/>
    <property type="match status" value="1"/>
</dbReference>
<evidence type="ECO:0000313" key="10">
    <source>
        <dbReference type="Proteomes" id="UP000714380"/>
    </source>
</evidence>
<dbReference type="InterPro" id="IPR004358">
    <property type="entry name" value="Sig_transdc_His_kin-like_C"/>
</dbReference>
<comment type="caution">
    <text evidence="9">The sequence shown here is derived from an EMBL/GenBank/DDBJ whole genome shotgun (WGS) entry which is preliminary data.</text>
</comment>
<dbReference type="SUPFAM" id="SSF55785">
    <property type="entry name" value="PYP-like sensor domain (PAS domain)"/>
    <property type="match status" value="1"/>
</dbReference>
<accession>A0ABS7ZT12</accession>
<evidence type="ECO:0000256" key="4">
    <source>
        <dbReference type="ARBA" id="ARBA00023012"/>
    </source>
</evidence>
<dbReference type="InterPro" id="IPR000700">
    <property type="entry name" value="PAS-assoc_C"/>
</dbReference>
<gene>
    <name evidence="9" type="ORF">I9W95_07980</name>
</gene>
<evidence type="ECO:0000256" key="3">
    <source>
        <dbReference type="ARBA" id="ARBA00022553"/>
    </source>
</evidence>
<dbReference type="Gene3D" id="3.30.565.10">
    <property type="entry name" value="Histidine kinase-like ATPase, C-terminal domain"/>
    <property type="match status" value="1"/>
</dbReference>
<reference evidence="9 10" key="1">
    <citation type="submission" date="2020-12" db="EMBL/GenBank/DDBJ databases">
        <title>Novel Thalassolituus-related marine hydrocarbonoclastic bacteria mediated algae-derived hydrocarbons mineralization in twilight zone of the northern South China Sea.</title>
        <authorList>
            <person name="Dong C."/>
        </authorList>
    </citation>
    <scope>NUCLEOTIDE SEQUENCE [LARGE SCALE GENOMIC DNA]</scope>
    <source>
        <strain evidence="9 10">IMCC1826</strain>
    </source>
</reference>
<dbReference type="CDD" id="cd00130">
    <property type="entry name" value="PAS"/>
    <property type="match status" value="1"/>
</dbReference>
<dbReference type="CDD" id="cd00082">
    <property type="entry name" value="HisKA"/>
    <property type="match status" value="1"/>
</dbReference>
<dbReference type="Pfam" id="PF08448">
    <property type="entry name" value="PAS_4"/>
    <property type="match status" value="1"/>
</dbReference>
<dbReference type="PROSITE" id="PS50109">
    <property type="entry name" value="HIS_KIN"/>
    <property type="match status" value="1"/>
</dbReference>
<dbReference type="InterPro" id="IPR013656">
    <property type="entry name" value="PAS_4"/>
</dbReference>
<dbReference type="Pfam" id="PF02518">
    <property type="entry name" value="HATPase_c"/>
    <property type="match status" value="1"/>
</dbReference>
<dbReference type="InterPro" id="IPR003661">
    <property type="entry name" value="HisK_dim/P_dom"/>
</dbReference>
<dbReference type="InterPro" id="IPR036890">
    <property type="entry name" value="HATPase_C_sf"/>
</dbReference>
<dbReference type="InterPro" id="IPR001789">
    <property type="entry name" value="Sig_transdc_resp-reg_receiver"/>
</dbReference>
<dbReference type="SMART" id="SM00388">
    <property type="entry name" value="HisKA"/>
    <property type="match status" value="1"/>
</dbReference>
<comment type="catalytic activity">
    <reaction evidence="1">
        <text>ATP + protein L-histidine = ADP + protein N-phospho-L-histidine.</text>
        <dbReference type="EC" id="2.7.13.3"/>
    </reaction>
</comment>
<dbReference type="InterPro" id="IPR003594">
    <property type="entry name" value="HATPase_dom"/>
</dbReference>
<dbReference type="NCBIfam" id="TIGR00229">
    <property type="entry name" value="sensory_box"/>
    <property type="match status" value="1"/>
</dbReference>
<dbReference type="EC" id="2.7.13.3" evidence="2"/>
<feature type="domain" description="PAC" evidence="8">
    <location>
        <begin position="84"/>
        <end position="137"/>
    </location>
</feature>
<evidence type="ECO:0000259" key="7">
    <source>
        <dbReference type="PROSITE" id="PS50110"/>
    </source>
</evidence>
<evidence type="ECO:0000259" key="8">
    <source>
        <dbReference type="PROSITE" id="PS50113"/>
    </source>
</evidence>
<name>A0ABS7ZT12_9GAMM</name>
<dbReference type="Proteomes" id="UP000714380">
    <property type="component" value="Unassembled WGS sequence"/>
</dbReference>
<dbReference type="InterPro" id="IPR036097">
    <property type="entry name" value="HisK_dim/P_sf"/>
</dbReference>
<dbReference type="InterPro" id="IPR000014">
    <property type="entry name" value="PAS"/>
</dbReference>
<dbReference type="Pfam" id="PF00072">
    <property type="entry name" value="Response_reg"/>
    <property type="match status" value="1"/>
</dbReference>
<dbReference type="PROSITE" id="PS50113">
    <property type="entry name" value="PAC"/>
    <property type="match status" value="1"/>
</dbReference>
<keyword evidence="10" id="KW-1185">Reference proteome</keyword>
<keyword evidence="3 5" id="KW-0597">Phosphoprotein</keyword>
<dbReference type="SMART" id="SM00448">
    <property type="entry name" value="REC"/>
    <property type="match status" value="1"/>
</dbReference>
<evidence type="ECO:0000256" key="5">
    <source>
        <dbReference type="PROSITE-ProRule" id="PRU00169"/>
    </source>
</evidence>
<dbReference type="CDD" id="cd16922">
    <property type="entry name" value="HATPase_EvgS-ArcB-TorS-like"/>
    <property type="match status" value="1"/>
</dbReference>
<sequence length="520" mass="58470">MADIPLKQHILSQIWQNSPDNMFLMRPGNDDFYMIDANLAERTSFELISSLANGTPLRNLLPAELYDQVTANYRHCMELRESISYEEAETITRHDGRTTWWSTILSPILDDDGRIAYLFGISRNITRLKEAQKAAETANEVKTAFLANMSHEMRTPLNSVMGAAELLKNTDSAEEREQLCNMILNAAQTLTRQTTDILDYARIDSGNLTLESEPFSIVQVCNDVADLLRSNAENKGVGFELDIDDSIPGRLTGDAERLKQILINLVNNAIKFTDSGKVSLHVKLENQLGQDYQLRFAINDTGIGIHEDDLPKLFRPFSQVDHSSTRRYPGTGLGLAICRDLVKAKNGDIRVQSTPGIGSTFEVLLNYPASILPEEEDVRGDIGDSIRTQKLQILLAEDHRTNQMIVCKILGRIGVQVTAVDNGLEALEACKNRRFDAILMDWHMPVMDGLEATRQIRRLNSYYQKLPIIALTASASEGDREQCLDSGMDDVVLKPVNTEKMVRTILRLHLERNRRARIKA</sequence>
<dbReference type="InterPro" id="IPR035965">
    <property type="entry name" value="PAS-like_dom_sf"/>
</dbReference>
<dbReference type="Gene3D" id="3.30.450.20">
    <property type="entry name" value="PAS domain"/>
    <property type="match status" value="1"/>
</dbReference>
<evidence type="ECO:0000256" key="1">
    <source>
        <dbReference type="ARBA" id="ARBA00000085"/>
    </source>
</evidence>
<dbReference type="PROSITE" id="PS50110">
    <property type="entry name" value="RESPONSE_REGULATORY"/>
    <property type="match status" value="1"/>
</dbReference>
<keyword evidence="4" id="KW-0902">Two-component regulatory system</keyword>
<dbReference type="SMART" id="SM00387">
    <property type="entry name" value="HATPase_c"/>
    <property type="match status" value="1"/>
</dbReference>
<organism evidence="9 10">
    <name type="scientific">Thalassolituus marinus</name>
    <dbReference type="NCBI Taxonomy" id="671053"/>
    <lineage>
        <taxon>Bacteria</taxon>
        <taxon>Pseudomonadati</taxon>
        <taxon>Pseudomonadota</taxon>
        <taxon>Gammaproteobacteria</taxon>
        <taxon>Oceanospirillales</taxon>
        <taxon>Oceanospirillaceae</taxon>
        <taxon>Thalassolituus</taxon>
    </lineage>
</organism>
<dbReference type="InterPro" id="IPR011006">
    <property type="entry name" value="CheY-like_superfamily"/>
</dbReference>